<accession>A0ABX2VC64</accession>
<name>A0ABX2VC64_9BACL</name>
<dbReference type="EMBL" id="LVVL01000001">
    <property type="protein sequence ID" value="OAN15374.1"/>
    <property type="molecule type" value="Genomic_DNA"/>
</dbReference>
<proteinExistence type="predicted"/>
<evidence type="ECO:0000313" key="2">
    <source>
        <dbReference type="EMBL" id="OAN15374.1"/>
    </source>
</evidence>
<dbReference type="InterPro" id="IPR057200">
    <property type="entry name" value="DUF7878"/>
</dbReference>
<comment type="caution">
    <text evidence="2">The sequence shown here is derived from an EMBL/GenBank/DDBJ whole genome shotgun (WGS) entry which is preliminary data.</text>
</comment>
<reference evidence="2 3" key="1">
    <citation type="submission" date="2016-03" db="EMBL/GenBank/DDBJ databases">
        <authorList>
            <person name="Cho S.-Y."/>
            <person name="Lim S."/>
            <person name="Kim H."/>
            <person name="Soh E.H."/>
            <person name="Moon J.S."/>
        </authorList>
    </citation>
    <scope>NUCLEOTIDE SEQUENCE [LARGE SCALE GENOMIC DNA]</scope>
    <source>
        <strain evidence="2 3">KCTC 3810</strain>
    </source>
</reference>
<evidence type="ECO:0000259" key="1">
    <source>
        <dbReference type="Pfam" id="PF25297"/>
    </source>
</evidence>
<dbReference type="Proteomes" id="UP000078447">
    <property type="component" value="Unassembled WGS sequence"/>
</dbReference>
<organism evidence="2 3">
    <name type="scientific">Exiguobacterium undae</name>
    <dbReference type="NCBI Taxonomy" id="169177"/>
    <lineage>
        <taxon>Bacteria</taxon>
        <taxon>Bacillati</taxon>
        <taxon>Bacillota</taxon>
        <taxon>Bacilli</taxon>
        <taxon>Bacillales</taxon>
        <taxon>Bacillales Family XII. Incertae Sedis</taxon>
        <taxon>Exiguobacterium</taxon>
    </lineage>
</organism>
<gene>
    <name evidence="2" type="ORF">A3783_05415</name>
</gene>
<dbReference type="RefSeq" id="WP_026832922.1">
    <property type="nucleotide sequence ID" value="NZ_LVVL01000001.1"/>
</dbReference>
<dbReference type="Pfam" id="PF25297">
    <property type="entry name" value="DUF7878"/>
    <property type="match status" value="1"/>
</dbReference>
<protein>
    <recommendedName>
        <fullName evidence="1">DUF7878 domain-containing protein</fullName>
    </recommendedName>
</protein>
<evidence type="ECO:0000313" key="3">
    <source>
        <dbReference type="Proteomes" id="UP000078447"/>
    </source>
</evidence>
<keyword evidence="3" id="KW-1185">Reference proteome</keyword>
<sequence>MVVIPDSILFSYTFISRPNELSKQSARDVSAILSIEAWFVIQINQIAYLNISVPILELYKALYRWKEQVKPTNVPEFHYYSVEHDDKDGAILSMLPFSSRGRITSIWGEVDVYNVLPLNDLVVALFRLENDLKSDIETYFGIKLDHFIQNIPYRMN</sequence>
<feature type="domain" description="DUF7878" evidence="1">
    <location>
        <begin position="10"/>
        <end position="137"/>
    </location>
</feature>